<name>A0A841TXQ6_9BACL</name>
<gene>
    <name evidence="2" type="ORF">H7B90_10425</name>
</gene>
<organism evidence="2 3">
    <name type="scientific">Cohnella xylanilytica</name>
    <dbReference type="NCBI Taxonomy" id="557555"/>
    <lineage>
        <taxon>Bacteria</taxon>
        <taxon>Bacillati</taxon>
        <taxon>Bacillota</taxon>
        <taxon>Bacilli</taxon>
        <taxon>Bacillales</taxon>
        <taxon>Paenibacillaceae</taxon>
        <taxon>Cohnella</taxon>
    </lineage>
</organism>
<evidence type="ECO:0000259" key="1">
    <source>
        <dbReference type="Pfam" id="PF01882"/>
    </source>
</evidence>
<dbReference type="EMBL" id="JACJVR010000039">
    <property type="protein sequence ID" value="MBB6691812.1"/>
    <property type="molecule type" value="Genomic_DNA"/>
</dbReference>
<evidence type="ECO:0000313" key="2">
    <source>
        <dbReference type="EMBL" id="MBB6691812.1"/>
    </source>
</evidence>
<feature type="domain" description="DUF58" evidence="1">
    <location>
        <begin position="187"/>
        <end position="356"/>
    </location>
</feature>
<accession>A0A841TXQ6</accession>
<reference evidence="2 3" key="1">
    <citation type="submission" date="2020-08" db="EMBL/GenBank/DDBJ databases">
        <title>Cohnella phylogeny.</title>
        <authorList>
            <person name="Dunlap C."/>
        </authorList>
    </citation>
    <scope>NUCLEOTIDE SEQUENCE [LARGE SCALE GENOMIC DNA]</scope>
    <source>
        <strain evidence="2 3">DSM 25239</strain>
    </source>
</reference>
<comment type="caution">
    <text evidence="2">The sequence shown here is derived from an EMBL/GenBank/DDBJ whole genome shotgun (WGS) entry which is preliminary data.</text>
</comment>
<protein>
    <submittedName>
        <fullName evidence="2">DUF58 domain-containing protein</fullName>
    </submittedName>
</protein>
<proteinExistence type="predicted"/>
<dbReference type="Proteomes" id="UP000553776">
    <property type="component" value="Unassembled WGS sequence"/>
</dbReference>
<keyword evidence="3" id="KW-1185">Reference proteome</keyword>
<dbReference type="InterPro" id="IPR002881">
    <property type="entry name" value="DUF58"/>
</dbReference>
<dbReference type="AlphaFoldDB" id="A0A841TXQ6"/>
<dbReference type="PANTHER" id="PTHR34351">
    <property type="entry name" value="SLR1927 PROTEIN-RELATED"/>
    <property type="match status" value="1"/>
</dbReference>
<sequence length="364" mass="40337">MAVVWLLTVFAAVYLVQRGAFRLWGAKGIRYERSFSAPYAFAGQRVTLNETLTNGKPLPLPWIRIETMMPSMLRFGSPGSEMAVSSGQLLQNHASLFSLPPFTKVRRKHEVLCAHRGVFRLSSLTCTFGDLLGTPAGTLALTADCEIAVLPAIREAARLPVSVRQFMQSSLGHPEAFREDHYQIAGIRAYRSGDSMKQVNWSATAKTGQLLVNKRESMVDNDAIVLLNAELLDAAENRRVPPEAFEEAVSFAASVIHHLMNSGGKAGLVFNGQAGERRDVPLRVEPRAGREHLFALLRLMAEFEPVVRRELAYVLEELAASGLRNANVLLISAFLTPKQRMLVDRLRQSGNRVETLLLYREAIA</sequence>
<dbReference type="RefSeq" id="WP_185135805.1">
    <property type="nucleotide sequence ID" value="NZ_JACJVR010000039.1"/>
</dbReference>
<dbReference type="Pfam" id="PF01882">
    <property type="entry name" value="DUF58"/>
    <property type="match status" value="1"/>
</dbReference>
<dbReference type="PANTHER" id="PTHR34351:SF2">
    <property type="entry name" value="DUF58 DOMAIN-CONTAINING PROTEIN"/>
    <property type="match status" value="1"/>
</dbReference>
<evidence type="ECO:0000313" key="3">
    <source>
        <dbReference type="Proteomes" id="UP000553776"/>
    </source>
</evidence>